<dbReference type="FunFam" id="3.40.50.410:FF:000028">
    <property type="entry name" value="Midasin"/>
    <property type="match status" value="1"/>
</dbReference>
<evidence type="ECO:0000256" key="1">
    <source>
        <dbReference type="ARBA" id="ARBA00004604"/>
    </source>
</evidence>
<dbReference type="GO" id="GO:0005654">
    <property type="term" value="C:nucleoplasm"/>
    <property type="evidence" value="ECO:0007669"/>
    <property type="project" value="UniProtKB-SubCell"/>
</dbReference>
<feature type="compositionally biased region" description="Basic and acidic residues" evidence="10">
    <location>
        <begin position="4533"/>
        <end position="4546"/>
    </location>
</feature>
<feature type="compositionally biased region" description="Acidic residues" evidence="10">
    <location>
        <begin position="4466"/>
        <end position="4498"/>
    </location>
</feature>
<evidence type="ECO:0000256" key="2">
    <source>
        <dbReference type="ARBA" id="ARBA00004642"/>
    </source>
</evidence>
<dbReference type="RefSeq" id="XP_066922240.1">
    <property type="nucleotide sequence ID" value="XM_067066139.1"/>
</dbReference>
<dbReference type="PANTHER" id="PTHR48103:SF2">
    <property type="entry name" value="MIDASIN"/>
    <property type="match status" value="1"/>
</dbReference>
<evidence type="ECO:0000256" key="10">
    <source>
        <dbReference type="SAM" id="MobiDB-lite"/>
    </source>
</evidence>
<dbReference type="SUPFAM" id="SSF52540">
    <property type="entry name" value="P-loop containing nucleoside triphosphate hydrolases"/>
    <property type="match status" value="6"/>
</dbReference>
<keyword evidence="5 9" id="KW-0547">Nucleotide-binding</keyword>
<feature type="compositionally biased region" description="Basic and acidic residues" evidence="10">
    <location>
        <begin position="4289"/>
        <end position="4315"/>
    </location>
</feature>
<dbReference type="InterPro" id="IPR048617">
    <property type="entry name" value="MDN1_AAA_lid_4"/>
</dbReference>
<evidence type="ECO:0000256" key="6">
    <source>
        <dbReference type="ARBA" id="ARBA00022840"/>
    </source>
</evidence>
<dbReference type="Gene3D" id="3.40.50.410">
    <property type="entry name" value="von Willebrand factor, type A domain"/>
    <property type="match status" value="1"/>
</dbReference>
<dbReference type="Pfam" id="PF17865">
    <property type="entry name" value="AAA_lid_5"/>
    <property type="match status" value="1"/>
</dbReference>
<keyword evidence="8 9" id="KW-0539">Nucleus</keyword>
<dbReference type="OrthoDB" id="422220at2759"/>
<dbReference type="PANTHER" id="PTHR48103">
    <property type="entry name" value="MIDASIN-RELATED"/>
    <property type="match status" value="1"/>
</dbReference>
<sequence>MESKNLFLIDVSTQLSEFCQHAEESKIISPKFAKDFNRLKEISTRLIWNLNDKEDILVWLSNLLECSKTLSSVITYFPKLMPELVHRLLTVSQKSETKDLELLLVVEILISYKIASFWKSPLSIFMSYISRRISEYTSEQTIELALKILFHWCCESQILPTDLCKEKIILTFRSSNKTTIKFYAYKLIGLNHGIIDMDSFLLKFFNQDEVNHYQKISNIQTWRLKSLDTGCQSGISVNLHKSFDRSNFKSDLMPILGLPFEVSKDSTIEQLPTNDLVLTNSTLRNLESLTYGYFCNNLVVLSGSVGCGKTRLIEFVANQMGRKKSPQLLKLQLGEQTDSKSLLGTYVCSDKPGEFVWQAGTLTQAVQFGSWILLEDIDQAPSDVISTLLTLVKSKSLAIPGHCKSIPMKKGFQIFATKRSNFGQRNSVLKMLLKQSHIVNMISATKDELIEIIEKKYDKLVSITNKLVDIYCMLSTDSNLQTDEDVHFIEVNGRKNTPRDLFKWCNRLNEYYKTSNTAPTVEFVFLHALQCFCTSNPSFEARQSIAYALGAKLGLTKAKVEYYLLKYKPNIRTGDTTLSIGLTTMVKRIDNKISMKVDSQNFAFTMHSLRLLEDITVCVKNFEPVLLVGETGGGKTSTVQYLANQCGCKLNVVNMSQQSDIADLLGGFKPIDIQETVRPIQDAFVELFIDTYSRKQNVKFLGHVHQCFSNRRWSILIKLMTHCCTKAIERKQKEEESKSIHQEITKRWIQIQGDIKSLETKISSQTGLVFSFIEGVLVQSLKKGDWILLDEINLASTETLECLSGLLDSQSGSTVLSERGDIEEIKRDDNFRIFACMNPATDVGKKDLPYSIRNRFTEIYVDELKDEGDLKTLVACYLKKMNISSAIIDGIVNFYLDIRSLAKDKLIDGSGHRPHFSLRTLCRGLEYAIKQTYMAPMRAVYEGLCTSFLTQLNRASYPIVEGTILKHVFKTVSNIKSFLGRTIPQPQENMINAEGYWIPIGAKKVLEDESYVLTKSVKKNLKDLARVVAGGQFPVLIQGETSVGKTSLISYLANLTGNQCMRINNHEHTDIQEYVGCYGADSNGNLVFKEGVLVTAMRQGHWIILDELNLAPSDVLEALNRLLDDNRELFIAETQETVKAHPKFILFATQNPPGHYGGRKALSRAFRNRFIELHFDEIPQKELEEILHKRCHLPESYSKKFVKVMHDLQVRRNNSGIFAGKQSFMTLRDLFRWAERYRLSSDGADSFYDWEQCICEDGFMLIAGRCRHSEESEVIKEVLESNFKKKIIIEDLFDGSCLSSKQLSEQILSSSLDEFQHIVWTKNMKRLAILAGRALQYNEPLLLIGETGCGKTTICQLFAKMNNSKLYAVNCHMHTEAADFLGGLRPVRSKEPGEQKLFEWSNGPLINSMLEGQMFLIDEISLADDSVLERLNSILEPERLLVLSEKGETQNSGQIDVIKAAEGFRLFATMNPGGDYGKKELSPALRNRFTEVWCSPSDCYDDLKAIIEHNIHEDIKVQNVNESDGSGIGKLIVEFLQWFRDTEIGSRFVVSIRDLLSWVQFINTLCSPSERTSSPEEAYIHGACLVFIDAIGSGNTAQSNSSDIISIRKKFLVYLCSQFGWKDFSLYEGDIFSNEKYFGLGKFQITKGLAMDEESKTQFSFKSSTTKRNALHLLRGLQLSRPILLEGSPGVGKTSLVVALARASCNPITRINLSEETDISDLFGSDLPVEGGEAGQFSWKDGPLLKALKSGHWVVFDELNLASQSVLEGLNACFDHRAELYIPELNKTFTVQKETRIFACQNPLHQGGGRKGLPKSFLNRFTKVYVDAMTIEDLQIIIQSAYPNISEDVISKMVAFNSKLQGEVVDKGLWGKKGGPWEFNIRDMTRWCELTRHDSNLDAGDFVRLLYQSRMRDPMDKEKVLMLYKEVFGDESIELRCKTQQCSFEVTSTEVKIGYSKVTRNERKKNGVALSSKPLEMLRGNLPYLEGITKCVEMNWMTILVGGESSCKNSMVKVLSELTGNEVNILSMNNSTDSSDFIGGFEQLNYETHVSKLANELLVIIDDLMVDVLPSSQEKDDKADVLMRLKLKIADKGKTKVEEKMNSLNQAIQVLEKTGMISNEETLGSFKSKHQTLERMISNNSSAMGQFEWVDGILVTSLKQGSWLLIENVNFCSSSILDRLNGLLEPGGVLSLDERGVIDGEIPFVRPHPEFRLFLSMDAKFGEISRAMRNRGVEICILSEEDNVELDMIDCSLLSRSNNLAVESTDLIKRKLEAINSNDHTNQSAIKGQLSKYLEVCKLTGCLVECGSNVGDAMDKALAEVVPTDELMFDEEPMMPFETVQESSEKSKYIHLIPSVKQWCDSLHQARVSHSLIPFTLSADENQKSIAALKVFLESSSMDELNGMHVYLKKILPVNLLYAWNTFIDSASMLSNEVQICDGSTRIFQLMNSGSENPLADQLKRLAILFHLITFNFHPNVDQFGRNSLMMLSKAFKEGKRNASTLPHKSIMNVFVFYKSLMSYIYDEWLRNVHFESTEHLAKMFEGLSWLKRLLEYLTNENTTSSMLDTTRSFSFSTLVLHWKWCQENFFKFLQPSAELSFTMDQLSNLLGEDSKNYELLAISKAFSRPKAFQCIEQSNLVVNLGESYQHLDTKEGSNNLKEQLLSCLAEVHLNQNHDYFTVKKSVQKIIEEANLLPDKRQTTRQETEILQSLYQQLFQNICHTTSHQLNRNEITKDLDQLVKYSLQLSKDVQLPGVLAVLHHLKGGEETNLIDQYLPHLQSSLACQRFQDLADIFALDYDGPKIKHSILPLEVTVLKYLECLVIPYENTVALNIPLKSCEDTFQQLSQLRSLLWAGGDVMMNSKQKFLEQSITGSMRKILSLCQAHCLVSKHDGLLDALNQFKSTLSHSDVSQFIECLQTVKNNVNFSTGVEHVVQNLIGYLQSSKQDDHLNLNVQCGMLLAYSSLMEFHVGKIHLKYDPVEEVLLRKQHLQSQLSDVQDELEIRYKTQHIWTGSPSCVKNEETGLIQVQHLTFNPLMAETLLESQDNVSTQLHECQEEDIARPQETQHNSLYADFQHFEETIGRLDNNLVLVKELHNAVSDETVVTNQTKNLLVRGLTFTNSLTQYINKLESYRLYEDLTTTPIAALKNLQNGILLLLNQLRKRIQDEKFTTKSKLTPAEFCCKLLDIIWYLPSEAHKALIEPRLFAASKYLTSLESNKLTSLPHDLLLMSLQCLQNDFQQNLNIRSTSQTKKESIQQFRNVMSAFYQLWCNRKQYELEEEARKASLYKYKTKVHCESKTEEESSDEKTKELFPTYDNTYEDVIPRDILNQQKEIENEATEDDVNNKSEAAAPRVDERLVYKAMRSIFFKKDVVEQSDVLMEVYHQMWYLLKMPEIVYGMTTDKHFASLLLLVTQLQSHVTSVGPTDALNFNIYEDFHLDEARKARGILEKFDGFVEQLLCEFEDHPALLQIRKLIERVLSLSICSPLMKFVTGFELLLKQSQDWEAYAGSHVSLKNHLEDVTRQIVLWRKMELKTWQNLLQKSEQKMEDSVAKWMFHFWNLLQEIETSDDETNCKEKKDEYFQALRQFFESGNIGDFESRIELVVIFFKYICQLDETQDLQRVTWNSLQYYSQFLPAVNQHKLALKKPIEKELKDYVKIAKWSDINYYALKLAVEKSHRTLTKFVRKYEGVLNEPITQFLQDATKQTKPSEIQKNFHIKLLQDNLTFAIVKPPSEKEGYLAKTDSLCHKMRKHFETVKSNTMYGDLIEGIDEMTGDIIESIQDFQKENPLSLPKEKQKEARSNLQQRKRKALATLFKELKMIGISYRIGNIDVTEEATLFQSPKLESKLASWNDIRECIDTCNFYYFQSVARNALFHNALCAPCKEIGPNEIARFKGLTSFLMTSAFNQRKDLDELLVNENRISTLIESLSEIQRSSDQKETILPCQTTTKHWLYTINETIYMAEHHLNDFTNLINTCPEDNQFSFPFLKEELSEMELSVRNEKIVLDAVTTAHECQATLKVMREESVKYDDSLCSWAHWAYIENCMVKFKQICQQLELMAVNFKSPNISEVNTMFSKMTELQHHISNMTSSFEEVDISSAVEQETNFGAGLLPQCAENLIKQILISIQNIVKSTEDFKEKNVQEEDTGLWKGQFSPLLTKRFISHLSCLDISTITSLTEQFISQLNEQSINQSYCLNVVSMVKEALQWLQFYTFHTLMLHRTSCKMLYVLLGLFTDLLKQGYCSPPEEDENATGEGATEFEDIHDGGLGSGEGVKDVSDQIETEDQVEDTKHEKSEEKQEDQQQDDIKEEKDGIEMTDDFESQLQDMEIKESDDEKDDEENESEGEEPDKQMGDVEDDNQTNEVDENMWGSDDEDEKEEKNNEKEEKEAQGQNGESKSELVAKDDNRGEQEGDEPKNEKEQKDEGGQNENEEDHPINEMDDDVTDDVMQEEDHGKQEDERKNDVEDLPDDLNLDGEEEEEGGDNEDEEMKGEDEEKNEEQKEDGGFKEDIAMEEANDDEEDENPQEEDENQEEAKKDEIDSNEKNDEGEENNEDDNEKDPSLEERVPTDHDQQQPVEGVEFAPEDVEQNSSTVDDATTQQQADESNDQGQGKADMQGQEGHLGSSDSVSKQQTDKQKGRKRKDFQRSHEDRSLETSNISEAKKRKAFDATDGMDENEDDSRNQLDQDETYQHLKNDDDKHDAHVVDTATEQQIERLDGQQNIPLDDDEEEGESESESDVEMKEAGEEDEKEEKRKKDFKGTQGKFDNEKVLHKEDKMNEDEKEERGSDDEQEMKSDEDERNMKSEFFTNRIHLGASMASVQEQETLVTSLRKELEQDLTVWSTNQKTMSLTDRDSMELWLKYDRLTSSLAMQLCEQLRLVIEPTLASKMRGDYRTGKRLNMRKVIPYIASQFRKDKIWLRRTKKSKRDYQIVLAVDDSSSMADNHSKQLAFESLSVISNALRWLEAGELAVCSFGEDTKLLHPFEENFNEQSGASILKQFTFNQKKTKIAHLMKMCTLLFDDAKRKQRSNSNSQISQLLLIVSDGRGIFLEGKELVQRTAMQAREAGIFTVFLILDDPKNKDSILDIKVPVFKPGTALPEIKSYIDEFPFPFYVLLRDINSLPNVLSDALRQWFELVTQAT</sequence>
<dbReference type="FunFam" id="3.40.50.300:FF:000142">
    <property type="entry name" value="Midasin"/>
    <property type="match status" value="1"/>
</dbReference>
<feature type="region of interest" description="Disordered" evidence="10">
    <location>
        <begin position="4246"/>
        <end position="4803"/>
    </location>
</feature>
<proteinExistence type="inferred from homology"/>
<dbReference type="Pfam" id="PF07728">
    <property type="entry name" value="AAA_5"/>
    <property type="match status" value="6"/>
</dbReference>
<feature type="compositionally biased region" description="Acidic residues" evidence="10">
    <location>
        <begin position="4439"/>
        <end position="4450"/>
    </location>
</feature>
<feature type="compositionally biased region" description="Acidic residues" evidence="10">
    <location>
        <begin position="4725"/>
        <end position="4739"/>
    </location>
</feature>
<feature type="compositionally biased region" description="Basic and acidic residues" evidence="10">
    <location>
        <begin position="4379"/>
        <end position="4390"/>
    </location>
</feature>
<feature type="compositionally biased region" description="Acidic residues" evidence="10">
    <location>
        <begin position="4512"/>
        <end position="4532"/>
    </location>
</feature>
<feature type="compositionally biased region" description="Basic and acidic residues" evidence="10">
    <location>
        <begin position="4397"/>
        <end position="4426"/>
    </location>
</feature>
<feature type="compositionally biased region" description="Acidic residues" evidence="10">
    <location>
        <begin position="4355"/>
        <end position="4378"/>
    </location>
</feature>
<dbReference type="InterPro" id="IPR003593">
    <property type="entry name" value="AAA+_ATPase"/>
</dbReference>
<dbReference type="GeneID" id="136809599"/>
<dbReference type="InterPro" id="IPR012099">
    <property type="entry name" value="Midasin"/>
</dbReference>
<comment type="subcellular location">
    <subcellularLocation>
        <location evidence="1">Nucleus</location>
        <location evidence="1">Nucleolus</location>
    </subcellularLocation>
    <subcellularLocation>
        <location evidence="2">Nucleus</location>
        <location evidence="2">Nucleoplasm</location>
    </subcellularLocation>
</comment>
<protein>
    <recommendedName>
        <fullName evidence="4 9">Midasin</fullName>
    </recommendedName>
</protein>
<evidence type="ECO:0000256" key="3">
    <source>
        <dbReference type="ARBA" id="ARBA00007188"/>
    </source>
</evidence>
<organism evidence="12 13">
    <name type="scientific">Clytia hemisphaerica</name>
    <dbReference type="NCBI Taxonomy" id="252671"/>
    <lineage>
        <taxon>Eukaryota</taxon>
        <taxon>Metazoa</taxon>
        <taxon>Cnidaria</taxon>
        <taxon>Hydrozoa</taxon>
        <taxon>Hydroidolina</taxon>
        <taxon>Leptothecata</taxon>
        <taxon>Obeliida</taxon>
        <taxon>Clytiidae</taxon>
        <taxon>Clytia</taxon>
    </lineage>
</organism>
<feature type="compositionally biased region" description="Acidic residues" evidence="10">
    <location>
        <begin position="4332"/>
        <end position="4348"/>
    </location>
</feature>
<feature type="compositionally biased region" description="Basic and acidic residues" evidence="10">
    <location>
        <begin position="4645"/>
        <end position="4654"/>
    </location>
</feature>
<dbReference type="CDD" id="cd01460">
    <property type="entry name" value="vWA_midasin"/>
    <property type="match status" value="1"/>
</dbReference>
<feature type="compositionally biased region" description="Basic and acidic residues" evidence="10">
    <location>
        <begin position="4559"/>
        <end position="4573"/>
    </location>
</feature>
<accession>A0A7M5V2R4</accession>
<dbReference type="GO" id="GO:0016887">
    <property type="term" value="F:ATP hydrolysis activity"/>
    <property type="evidence" value="ECO:0007669"/>
    <property type="project" value="InterPro"/>
</dbReference>
<dbReference type="Pfam" id="PF17867">
    <property type="entry name" value="AAA_lid_7"/>
    <property type="match status" value="3"/>
</dbReference>
<dbReference type="InterPro" id="IPR041190">
    <property type="entry name" value="Midasin_AAA_lid_5"/>
</dbReference>
<dbReference type="GO" id="GO:0000027">
    <property type="term" value="P:ribosomal large subunit assembly"/>
    <property type="evidence" value="ECO:0007669"/>
    <property type="project" value="InterPro"/>
</dbReference>
<dbReference type="PROSITE" id="PS50234">
    <property type="entry name" value="VWFA"/>
    <property type="match status" value="1"/>
</dbReference>
<evidence type="ECO:0000256" key="4">
    <source>
        <dbReference type="ARBA" id="ARBA00017143"/>
    </source>
</evidence>
<feature type="domain" description="VWFA" evidence="11">
    <location>
        <begin position="4931"/>
        <end position="5131"/>
    </location>
</feature>
<keyword evidence="7 9" id="KW-0143">Chaperone</keyword>
<dbReference type="GO" id="GO:0005730">
    <property type="term" value="C:nucleolus"/>
    <property type="evidence" value="ECO:0007669"/>
    <property type="project" value="UniProtKB-SubCell"/>
</dbReference>
<dbReference type="FunFam" id="3.40.50.300:FF:000582">
    <property type="entry name" value="Midasin"/>
    <property type="match status" value="1"/>
</dbReference>
<evidence type="ECO:0000256" key="7">
    <source>
        <dbReference type="ARBA" id="ARBA00023186"/>
    </source>
</evidence>
<reference evidence="12" key="1">
    <citation type="submission" date="2021-01" db="UniProtKB">
        <authorList>
            <consortium name="EnsemblMetazoa"/>
        </authorList>
    </citation>
    <scope>IDENTIFICATION</scope>
</reference>
<dbReference type="InterPro" id="IPR002035">
    <property type="entry name" value="VWF_A"/>
</dbReference>
<dbReference type="Gene3D" id="3.40.50.300">
    <property type="entry name" value="P-loop containing nucleotide triphosphate hydrolases"/>
    <property type="match status" value="6"/>
</dbReference>
<feature type="compositionally biased region" description="Basic and acidic residues" evidence="10">
    <location>
        <begin position="4499"/>
        <end position="4511"/>
    </location>
</feature>
<evidence type="ECO:0000313" key="13">
    <source>
        <dbReference type="Proteomes" id="UP000594262"/>
    </source>
</evidence>
<keyword evidence="6 9" id="KW-0067">ATP-binding</keyword>
<dbReference type="EnsemblMetazoa" id="CLYHEMT010295.1">
    <property type="protein sequence ID" value="CLYHEMP010295.1"/>
    <property type="gene ID" value="CLYHEMG010295"/>
</dbReference>
<dbReference type="FunFam" id="3.40.50.300:FF:000764">
    <property type="entry name" value="Midasin"/>
    <property type="match status" value="1"/>
</dbReference>
<dbReference type="SUPFAM" id="SSF53300">
    <property type="entry name" value="vWA-like"/>
    <property type="match status" value="1"/>
</dbReference>
<dbReference type="CDD" id="cd00009">
    <property type="entry name" value="AAA"/>
    <property type="match status" value="3"/>
</dbReference>
<keyword evidence="13" id="KW-1185">Reference proteome</keyword>
<dbReference type="GO" id="GO:0030687">
    <property type="term" value="C:preribosome, large subunit precursor"/>
    <property type="evidence" value="ECO:0007669"/>
    <property type="project" value="TreeGrafter"/>
</dbReference>
<comment type="function">
    <text evidence="9">Nuclear chaperone required for maturation and nuclear export of pre-60S ribosome subunits.</text>
</comment>
<evidence type="ECO:0000256" key="8">
    <source>
        <dbReference type="ARBA" id="ARBA00023242"/>
    </source>
</evidence>
<dbReference type="Pfam" id="PF21108">
    <property type="entry name" value="MDN1_4th"/>
    <property type="match status" value="1"/>
</dbReference>
<feature type="compositionally biased region" description="Acidic residues" evidence="10">
    <location>
        <begin position="4547"/>
        <end position="4558"/>
    </location>
</feature>
<evidence type="ECO:0000256" key="9">
    <source>
        <dbReference type="PIRNR" id="PIRNR010340"/>
    </source>
</evidence>
<dbReference type="FunFam" id="3.40.50.300:FF:000956">
    <property type="entry name" value="Midasin"/>
    <property type="match status" value="1"/>
</dbReference>
<feature type="compositionally biased region" description="Basic and acidic residues" evidence="10">
    <location>
        <begin position="4680"/>
        <end position="4705"/>
    </location>
</feature>
<feature type="compositionally biased region" description="Basic and acidic residues" evidence="10">
    <location>
        <begin position="4451"/>
        <end position="4465"/>
    </location>
</feature>
<dbReference type="InterPro" id="IPR011704">
    <property type="entry name" value="ATPase_dyneun-rel_AAA"/>
</dbReference>
<evidence type="ECO:0000259" key="11">
    <source>
        <dbReference type="PROSITE" id="PS50234"/>
    </source>
</evidence>
<feature type="compositionally biased region" description="Acidic residues" evidence="10">
    <location>
        <begin position="4247"/>
        <end position="4263"/>
    </location>
</feature>
<feature type="compositionally biased region" description="Acidic residues" evidence="10">
    <location>
        <begin position="4778"/>
        <end position="4800"/>
    </location>
</feature>
<feature type="compositionally biased region" description="Polar residues" evidence="10">
    <location>
        <begin position="4589"/>
        <end position="4610"/>
    </location>
</feature>
<feature type="compositionally biased region" description="Basic and acidic residues" evidence="10">
    <location>
        <begin position="4752"/>
        <end position="4777"/>
    </location>
</feature>
<dbReference type="GO" id="GO:0000055">
    <property type="term" value="P:ribosomal large subunit export from nucleus"/>
    <property type="evidence" value="ECO:0007669"/>
    <property type="project" value="TreeGrafter"/>
</dbReference>
<comment type="similarity">
    <text evidence="3 9">Belongs to the midasin family.</text>
</comment>
<dbReference type="InterPro" id="IPR027417">
    <property type="entry name" value="P-loop_NTPase"/>
</dbReference>
<dbReference type="GO" id="GO:0005524">
    <property type="term" value="F:ATP binding"/>
    <property type="evidence" value="ECO:0007669"/>
    <property type="project" value="UniProtKB-KW"/>
</dbReference>
<dbReference type="InterPro" id="IPR036465">
    <property type="entry name" value="vWFA_dom_sf"/>
</dbReference>
<name>A0A7M5V2R4_9CNID</name>
<dbReference type="Proteomes" id="UP000594262">
    <property type="component" value="Unplaced"/>
</dbReference>
<evidence type="ECO:0000313" key="12">
    <source>
        <dbReference type="EnsemblMetazoa" id="CLYHEMP010295.1"/>
    </source>
</evidence>
<dbReference type="SMART" id="SM00382">
    <property type="entry name" value="AAA"/>
    <property type="match status" value="5"/>
</dbReference>
<dbReference type="PIRSF" id="PIRSF010340">
    <property type="entry name" value="Midasin"/>
    <property type="match status" value="1"/>
</dbReference>
<evidence type="ECO:0000256" key="5">
    <source>
        <dbReference type="ARBA" id="ARBA00022741"/>
    </source>
</evidence>
<dbReference type="InterPro" id="IPR040848">
    <property type="entry name" value="AAA_lid_7"/>
</dbReference>